<dbReference type="PANTHER" id="PTHR43498:SF1">
    <property type="entry name" value="COB--COM HETERODISULFIDE REDUCTASE IRON-SULFUR SUBUNIT A"/>
    <property type="match status" value="1"/>
</dbReference>
<dbReference type="RefSeq" id="WP_218922405.1">
    <property type="nucleotide sequence ID" value="NZ_CP017641.1"/>
</dbReference>
<dbReference type="STRING" id="1891926.Fuma_01513"/>
<sequence length="477" mass="51862">MPVDSNINRRRFHGAMAAGVGMGLAGLGMGRNAIAANDARADSNTITEPERQIKVVDDVDVIVCGGGPAGFSAAIAAARSGASVRLLELNGCLGGVWTAGLLTYVFDFDKPGLTRELTRELKRRDARDGENVDRFTYHVEEMKCLLEEMVDVADVKVRLHTRVVAVQKNQQNKMTTIVTESKSGREAWRAKTFIDATGDGDVGALAGCDWQFGREENCPCQPMTMNALVSVPDVEAIKDFVLFYGGADTWNGSQQRLLAELKRAGVKPSYGAPTLFHLRGNVFTFMANHEYGIKPFDANQVTDATMRSRSEIYRMVKALRSLGAPWKGLELVATAEQIGIRDGRRISGRYLVNRNDLIVGRKHEDGIARVTFNVDIHADTQDKNDSGSAVKTQKVQPYDIPVRALIAKDVDGLMTAGRCISGDFIAHASYRVTGNAVAMGEAAGLVSAIAARTNRLPHEVPWASVAPELAKIRQTSK</sequence>
<evidence type="ECO:0000313" key="7">
    <source>
        <dbReference type="Proteomes" id="UP000187735"/>
    </source>
</evidence>
<dbReference type="Gene3D" id="3.50.50.60">
    <property type="entry name" value="FAD/NAD(P)-binding domain"/>
    <property type="match status" value="1"/>
</dbReference>
<proteinExistence type="predicted"/>
<keyword evidence="3" id="KW-0560">Oxidoreductase</keyword>
<dbReference type="SUPFAM" id="SSF51905">
    <property type="entry name" value="FAD/NAD(P)-binding domain"/>
    <property type="match status" value="1"/>
</dbReference>
<gene>
    <name evidence="6" type="ORF">Fuma_01513</name>
</gene>
<evidence type="ECO:0000256" key="5">
    <source>
        <dbReference type="ARBA" id="ARBA00023014"/>
    </source>
</evidence>
<dbReference type="KEGG" id="fmr:Fuma_01513"/>
<dbReference type="Pfam" id="PF12831">
    <property type="entry name" value="FAD_oxidored"/>
    <property type="match status" value="1"/>
</dbReference>
<dbReference type="GO" id="GO:0046872">
    <property type="term" value="F:metal ion binding"/>
    <property type="evidence" value="ECO:0007669"/>
    <property type="project" value="UniProtKB-KW"/>
</dbReference>
<organism evidence="6 7">
    <name type="scientific">Fuerstiella marisgermanici</name>
    <dbReference type="NCBI Taxonomy" id="1891926"/>
    <lineage>
        <taxon>Bacteria</taxon>
        <taxon>Pseudomonadati</taxon>
        <taxon>Planctomycetota</taxon>
        <taxon>Planctomycetia</taxon>
        <taxon>Planctomycetales</taxon>
        <taxon>Planctomycetaceae</taxon>
        <taxon>Fuerstiella</taxon>
    </lineage>
</organism>
<name>A0A1P8WCY8_9PLAN</name>
<evidence type="ECO:0000313" key="6">
    <source>
        <dbReference type="EMBL" id="APZ91917.1"/>
    </source>
</evidence>
<dbReference type="Proteomes" id="UP000187735">
    <property type="component" value="Chromosome"/>
</dbReference>
<dbReference type="GO" id="GO:0016491">
    <property type="term" value="F:oxidoreductase activity"/>
    <property type="evidence" value="ECO:0007669"/>
    <property type="project" value="UniProtKB-KW"/>
</dbReference>
<protein>
    <submittedName>
        <fullName evidence="6">Tricarballylate dehydrogenase</fullName>
    </submittedName>
</protein>
<keyword evidence="5" id="KW-0411">Iron-sulfur</keyword>
<evidence type="ECO:0000256" key="3">
    <source>
        <dbReference type="ARBA" id="ARBA00023002"/>
    </source>
</evidence>
<evidence type="ECO:0000256" key="2">
    <source>
        <dbReference type="ARBA" id="ARBA00022723"/>
    </source>
</evidence>
<keyword evidence="4" id="KW-0408">Iron</keyword>
<dbReference type="PANTHER" id="PTHR43498">
    <property type="entry name" value="FERREDOXIN:COB-COM HETERODISULFIDE REDUCTASE SUBUNIT A"/>
    <property type="match status" value="1"/>
</dbReference>
<keyword evidence="2" id="KW-0479">Metal-binding</keyword>
<accession>A0A1P8WCY8</accession>
<keyword evidence="1" id="KW-0004">4Fe-4S</keyword>
<dbReference type="GO" id="GO:0051539">
    <property type="term" value="F:4 iron, 4 sulfur cluster binding"/>
    <property type="evidence" value="ECO:0007669"/>
    <property type="project" value="UniProtKB-KW"/>
</dbReference>
<evidence type="ECO:0000256" key="4">
    <source>
        <dbReference type="ARBA" id="ARBA00023004"/>
    </source>
</evidence>
<dbReference type="InterPro" id="IPR039650">
    <property type="entry name" value="HdrA-like"/>
</dbReference>
<dbReference type="PROSITE" id="PS51318">
    <property type="entry name" value="TAT"/>
    <property type="match status" value="1"/>
</dbReference>
<keyword evidence="7" id="KW-1185">Reference proteome</keyword>
<dbReference type="InterPro" id="IPR006311">
    <property type="entry name" value="TAT_signal"/>
</dbReference>
<dbReference type="InterPro" id="IPR036188">
    <property type="entry name" value="FAD/NAD-bd_sf"/>
</dbReference>
<dbReference type="AlphaFoldDB" id="A0A1P8WCY8"/>
<dbReference type="EMBL" id="CP017641">
    <property type="protein sequence ID" value="APZ91917.1"/>
    <property type="molecule type" value="Genomic_DNA"/>
</dbReference>
<reference evidence="6 7" key="1">
    <citation type="journal article" date="2016" name="Front. Microbiol.">
        <title>Fuerstia marisgermanicae gen. nov., sp. nov., an Unusual Member of the Phylum Planctomycetes from the German Wadden Sea.</title>
        <authorList>
            <person name="Kohn T."/>
            <person name="Heuer A."/>
            <person name="Jogler M."/>
            <person name="Vollmers J."/>
            <person name="Boedeker C."/>
            <person name="Bunk B."/>
            <person name="Rast P."/>
            <person name="Borchert D."/>
            <person name="Glockner I."/>
            <person name="Freese H.M."/>
            <person name="Klenk H.P."/>
            <person name="Overmann J."/>
            <person name="Kaster A.K."/>
            <person name="Rohde M."/>
            <person name="Wiegand S."/>
            <person name="Jogler C."/>
        </authorList>
    </citation>
    <scope>NUCLEOTIDE SEQUENCE [LARGE SCALE GENOMIC DNA]</scope>
    <source>
        <strain evidence="6 7">NH11</strain>
    </source>
</reference>
<evidence type="ECO:0000256" key="1">
    <source>
        <dbReference type="ARBA" id="ARBA00022485"/>
    </source>
</evidence>